<dbReference type="EMBL" id="CP124855">
    <property type="protein sequence ID" value="WHF52385.1"/>
    <property type="molecule type" value="Genomic_DNA"/>
</dbReference>
<gene>
    <name evidence="1" type="ORF">QGN23_03675</name>
</gene>
<dbReference type="RefSeq" id="WP_282905680.1">
    <property type="nucleotide sequence ID" value="NZ_CP124855.1"/>
</dbReference>
<organism evidence="1 2">
    <name type="scientific">Chryseobacterium gotjawalense</name>
    <dbReference type="NCBI Taxonomy" id="3042315"/>
    <lineage>
        <taxon>Bacteria</taxon>
        <taxon>Pseudomonadati</taxon>
        <taxon>Bacteroidota</taxon>
        <taxon>Flavobacteriia</taxon>
        <taxon>Flavobacteriales</taxon>
        <taxon>Weeksellaceae</taxon>
        <taxon>Chryseobacterium group</taxon>
        <taxon>Chryseobacterium</taxon>
    </lineage>
</organism>
<evidence type="ECO:0000313" key="2">
    <source>
        <dbReference type="Proteomes" id="UP001241656"/>
    </source>
</evidence>
<dbReference type="Proteomes" id="UP001241656">
    <property type="component" value="Chromosome"/>
</dbReference>
<keyword evidence="2" id="KW-1185">Reference proteome</keyword>
<name>A0ABY8REJ6_9FLAO</name>
<protein>
    <submittedName>
        <fullName evidence="1">Uncharacterized protein</fullName>
    </submittedName>
</protein>
<reference evidence="1 2" key="1">
    <citation type="submission" date="2023-05" db="EMBL/GenBank/DDBJ databases">
        <title>Genomic insight into Chryseobacterium sp. wdc7 isolated forest soil (Gotjawal).</title>
        <authorList>
            <person name="Park S.-J."/>
        </authorList>
    </citation>
    <scope>NUCLEOTIDE SEQUENCE [LARGE SCALE GENOMIC DNA]</scope>
    <source>
        <strain evidence="2">wdc7</strain>
    </source>
</reference>
<accession>A0ABY8REJ6</accession>
<sequence>MFVRLKPDSVKQSPQTKAAARVFGLVSSREKMFRLQILRIMGIPALQYFAARHRARIRKTVSGDTGGSSGTTAGFGNPQALAGFSFNPKMEWESCTNFFPEVERVSNGEMKVHLPELKWKTQIIPPKNCSTAVLTFFAITADLNSPWVPLKVLSKIEMEISATAAVPATEWRIPTEPAEEWLLIVGCVKFAAPDQHSVPKEHFSAAYLWAQWGVG</sequence>
<proteinExistence type="predicted"/>
<evidence type="ECO:0000313" key="1">
    <source>
        <dbReference type="EMBL" id="WHF52385.1"/>
    </source>
</evidence>